<gene>
    <name evidence="2" type="primary">iolB</name>
    <name evidence="2" type="ORF">R7226_13545</name>
</gene>
<keyword evidence="1 2" id="KW-0413">Isomerase</keyword>
<dbReference type="RefSeq" id="WP_318597704.1">
    <property type="nucleotide sequence ID" value="NZ_JAWSTH010000031.1"/>
</dbReference>
<dbReference type="Pfam" id="PF04962">
    <property type="entry name" value="KduI"/>
    <property type="match status" value="1"/>
</dbReference>
<dbReference type="PANTHER" id="PTHR39193:SF1">
    <property type="entry name" value="5-DEOXY-GLUCURONATE ISOMERASE"/>
    <property type="match status" value="1"/>
</dbReference>
<evidence type="ECO:0000313" key="3">
    <source>
        <dbReference type="Proteomes" id="UP001284601"/>
    </source>
</evidence>
<sequence>MSSEIRVRPAAQPAADGAFITVTPASAGWSYVGFEALTLRPGQVAERDSDGRECCIVVIAGHVHIRSRDGEWRDVGGRPDPFSGTPDAVYLPPGGRFAVEGAGDGAEVGLCFAPAPNGGVPARRIAAADVPATTRGYDRHERTVHDVLMVSDAAESLLVTEVITPSGNWSSYPPHKHDRDALPDECLLEETYYHRVTPADGFGIQRVYSDDRTLDETVAFSDRELVLVPRGYHAVAAPPGVALYYLNVMAGPVRTWAFQDDPALAWTRADGATTDLPIPKEHRS</sequence>
<evidence type="ECO:0000256" key="1">
    <source>
        <dbReference type="ARBA" id="ARBA00023235"/>
    </source>
</evidence>
<dbReference type="InterPro" id="IPR014710">
    <property type="entry name" value="RmlC-like_jellyroll"/>
</dbReference>
<dbReference type="GO" id="GO:0102482">
    <property type="term" value="F:5-deoxy-D-glucuronate isomerase activity"/>
    <property type="evidence" value="ECO:0007669"/>
    <property type="project" value="UniProtKB-EC"/>
</dbReference>
<dbReference type="EC" id="5.3.1.30" evidence="2"/>
<comment type="caution">
    <text evidence="2">The sequence shown here is derived from an EMBL/GenBank/DDBJ whole genome shotgun (WGS) entry which is preliminary data.</text>
</comment>
<evidence type="ECO:0000313" key="2">
    <source>
        <dbReference type="EMBL" id="MDW5595367.1"/>
    </source>
</evidence>
<dbReference type="InterPro" id="IPR011051">
    <property type="entry name" value="RmlC_Cupin_sf"/>
</dbReference>
<dbReference type="InterPro" id="IPR024203">
    <property type="entry name" value="Deoxy-glucuronate_isom_IolB"/>
</dbReference>
<dbReference type="InterPro" id="IPR021120">
    <property type="entry name" value="KduI/IolB_isomerase"/>
</dbReference>
<organism evidence="2 3">
    <name type="scientific">Conexibacter stalactiti</name>
    <dbReference type="NCBI Taxonomy" id="1940611"/>
    <lineage>
        <taxon>Bacteria</taxon>
        <taxon>Bacillati</taxon>
        <taxon>Actinomycetota</taxon>
        <taxon>Thermoleophilia</taxon>
        <taxon>Solirubrobacterales</taxon>
        <taxon>Conexibacteraceae</taxon>
        <taxon>Conexibacter</taxon>
    </lineage>
</organism>
<keyword evidence="3" id="KW-1185">Reference proteome</keyword>
<dbReference type="SUPFAM" id="SSF51182">
    <property type="entry name" value="RmlC-like cupins"/>
    <property type="match status" value="1"/>
</dbReference>
<name>A0ABU4HPY1_9ACTN</name>
<dbReference type="EMBL" id="JAWSTH010000031">
    <property type="protein sequence ID" value="MDW5595367.1"/>
    <property type="molecule type" value="Genomic_DNA"/>
</dbReference>
<dbReference type="PANTHER" id="PTHR39193">
    <property type="entry name" value="5-DEOXY-GLUCURONATE ISOMERASE"/>
    <property type="match status" value="1"/>
</dbReference>
<proteinExistence type="predicted"/>
<accession>A0ABU4HPY1</accession>
<dbReference type="NCBIfam" id="TIGR04378">
    <property type="entry name" value="myo_inos_iolB"/>
    <property type="match status" value="1"/>
</dbReference>
<reference evidence="3" key="1">
    <citation type="submission" date="2023-07" db="EMBL/GenBank/DDBJ databases">
        <title>Conexibacter stalactiti sp. nov., isolated from stalactites in a lava cave and emended description of the genus Conexibacter.</title>
        <authorList>
            <person name="Lee S.D."/>
        </authorList>
    </citation>
    <scope>NUCLEOTIDE SEQUENCE [LARGE SCALE GENOMIC DNA]</scope>
    <source>
        <strain evidence="3">KCTC 39840</strain>
    </source>
</reference>
<dbReference type="PIRSF" id="PIRSF036628">
    <property type="entry name" value="IolB"/>
    <property type="match status" value="1"/>
</dbReference>
<protein>
    <submittedName>
        <fullName evidence="2">5-deoxy-glucuronate isomerase</fullName>
        <ecNumber evidence="2">5.3.1.30</ecNumber>
    </submittedName>
</protein>
<dbReference type="Gene3D" id="2.60.120.10">
    <property type="entry name" value="Jelly Rolls"/>
    <property type="match status" value="2"/>
</dbReference>
<dbReference type="Proteomes" id="UP001284601">
    <property type="component" value="Unassembled WGS sequence"/>
</dbReference>